<sequence>MDKHLPEQVEENDGGGRTAAVAVLAETGGGRRWWVRVLKNFKKKQMKLSNVGTGGQLSGGDGGTATEGGGGCVRRGVTEAALGPQSLLLVLLRRWVLAASESPRGDGVPVDGGGAVAGGEGG</sequence>
<name>A0ABU6QYQ9_9FABA</name>
<protein>
    <submittedName>
        <fullName evidence="2">Uncharacterized protein</fullName>
    </submittedName>
</protein>
<feature type="region of interest" description="Disordered" evidence="1">
    <location>
        <begin position="102"/>
        <end position="122"/>
    </location>
</feature>
<feature type="compositionally biased region" description="Gly residues" evidence="1">
    <location>
        <begin position="110"/>
        <end position="122"/>
    </location>
</feature>
<evidence type="ECO:0000313" key="3">
    <source>
        <dbReference type="Proteomes" id="UP001341840"/>
    </source>
</evidence>
<comment type="caution">
    <text evidence="2">The sequence shown here is derived from an EMBL/GenBank/DDBJ whole genome shotgun (WGS) entry which is preliminary data.</text>
</comment>
<feature type="non-terminal residue" evidence="2">
    <location>
        <position position="122"/>
    </location>
</feature>
<proteinExistence type="predicted"/>
<dbReference type="Proteomes" id="UP001341840">
    <property type="component" value="Unassembled WGS sequence"/>
</dbReference>
<accession>A0ABU6QYQ9</accession>
<gene>
    <name evidence="2" type="ORF">PIB30_108043</name>
</gene>
<organism evidence="2 3">
    <name type="scientific">Stylosanthes scabra</name>
    <dbReference type="NCBI Taxonomy" id="79078"/>
    <lineage>
        <taxon>Eukaryota</taxon>
        <taxon>Viridiplantae</taxon>
        <taxon>Streptophyta</taxon>
        <taxon>Embryophyta</taxon>
        <taxon>Tracheophyta</taxon>
        <taxon>Spermatophyta</taxon>
        <taxon>Magnoliopsida</taxon>
        <taxon>eudicotyledons</taxon>
        <taxon>Gunneridae</taxon>
        <taxon>Pentapetalae</taxon>
        <taxon>rosids</taxon>
        <taxon>fabids</taxon>
        <taxon>Fabales</taxon>
        <taxon>Fabaceae</taxon>
        <taxon>Papilionoideae</taxon>
        <taxon>50 kb inversion clade</taxon>
        <taxon>dalbergioids sensu lato</taxon>
        <taxon>Dalbergieae</taxon>
        <taxon>Pterocarpus clade</taxon>
        <taxon>Stylosanthes</taxon>
    </lineage>
</organism>
<reference evidence="2 3" key="1">
    <citation type="journal article" date="2023" name="Plants (Basel)">
        <title>Bridging the Gap: Combining Genomics and Transcriptomics Approaches to Understand Stylosanthes scabra, an Orphan Legume from the Brazilian Caatinga.</title>
        <authorList>
            <person name="Ferreira-Neto J.R.C."/>
            <person name="da Silva M.D."/>
            <person name="Binneck E."/>
            <person name="de Melo N.F."/>
            <person name="da Silva R.H."/>
            <person name="de Melo A.L.T.M."/>
            <person name="Pandolfi V."/>
            <person name="Bustamante F.O."/>
            <person name="Brasileiro-Vidal A.C."/>
            <person name="Benko-Iseppon A.M."/>
        </authorList>
    </citation>
    <scope>NUCLEOTIDE SEQUENCE [LARGE SCALE GENOMIC DNA]</scope>
    <source>
        <tissue evidence="2">Leaves</tissue>
    </source>
</reference>
<evidence type="ECO:0000256" key="1">
    <source>
        <dbReference type="SAM" id="MobiDB-lite"/>
    </source>
</evidence>
<dbReference type="EMBL" id="JASCZI010004856">
    <property type="protein sequence ID" value="MED6117226.1"/>
    <property type="molecule type" value="Genomic_DNA"/>
</dbReference>
<keyword evidence="3" id="KW-1185">Reference proteome</keyword>
<evidence type="ECO:0000313" key="2">
    <source>
        <dbReference type="EMBL" id="MED6117226.1"/>
    </source>
</evidence>